<comment type="caution">
    <text evidence="4">The sequence shown here is derived from an EMBL/GenBank/DDBJ whole genome shotgun (WGS) entry which is preliminary data.</text>
</comment>
<dbReference type="InterPro" id="IPR005312">
    <property type="entry name" value="DUF1759"/>
</dbReference>
<dbReference type="AlphaFoldDB" id="A0A6G0HQK1"/>
<dbReference type="GO" id="GO:0006259">
    <property type="term" value="P:DNA metabolic process"/>
    <property type="evidence" value="ECO:0007669"/>
    <property type="project" value="UniProtKB-ARBA"/>
</dbReference>
<dbReference type="Gene3D" id="3.30.70.270">
    <property type="match status" value="1"/>
</dbReference>
<evidence type="ECO:0000256" key="1">
    <source>
        <dbReference type="SAM" id="MobiDB-lite"/>
    </source>
</evidence>
<evidence type="ECO:0000313" key="4">
    <source>
        <dbReference type="EMBL" id="KAE8281246.1"/>
    </source>
</evidence>
<gene>
    <name evidence="4" type="ORF">D5F01_LYC20222</name>
</gene>
<feature type="region of interest" description="Disordered" evidence="1">
    <location>
        <begin position="751"/>
        <end position="770"/>
    </location>
</feature>
<proteinExistence type="predicted"/>
<keyword evidence="5" id="KW-1185">Reference proteome</keyword>
<feature type="compositionally biased region" description="Basic residues" evidence="1">
    <location>
        <begin position="1"/>
        <end position="11"/>
    </location>
</feature>
<dbReference type="Pfam" id="PF17921">
    <property type="entry name" value="Integrase_H2C2"/>
    <property type="match status" value="1"/>
</dbReference>
<dbReference type="Gene3D" id="3.30.420.10">
    <property type="entry name" value="Ribonuclease H-like superfamily/Ribonuclease H"/>
    <property type="match status" value="1"/>
</dbReference>
<protein>
    <recommendedName>
        <fullName evidence="6">DUF5641 domain-containing protein</fullName>
    </recommendedName>
</protein>
<dbReference type="InterPro" id="IPR040676">
    <property type="entry name" value="DUF5641"/>
</dbReference>
<feature type="region of interest" description="Disordered" evidence="1">
    <location>
        <begin position="1"/>
        <end position="74"/>
    </location>
</feature>
<dbReference type="Pfam" id="PF18701">
    <property type="entry name" value="DUF5641"/>
    <property type="match status" value="1"/>
</dbReference>
<organism evidence="4 5">
    <name type="scientific">Larimichthys crocea</name>
    <name type="common">Large yellow croaker</name>
    <name type="synonym">Pseudosciaena crocea</name>
    <dbReference type="NCBI Taxonomy" id="215358"/>
    <lineage>
        <taxon>Eukaryota</taxon>
        <taxon>Metazoa</taxon>
        <taxon>Chordata</taxon>
        <taxon>Craniata</taxon>
        <taxon>Vertebrata</taxon>
        <taxon>Euteleostomi</taxon>
        <taxon>Actinopterygii</taxon>
        <taxon>Neopterygii</taxon>
        <taxon>Teleostei</taxon>
        <taxon>Neoteleostei</taxon>
        <taxon>Acanthomorphata</taxon>
        <taxon>Eupercaria</taxon>
        <taxon>Sciaenidae</taxon>
        <taxon>Larimichthys</taxon>
    </lineage>
</organism>
<evidence type="ECO:0000259" key="2">
    <source>
        <dbReference type="Pfam" id="PF17921"/>
    </source>
</evidence>
<feature type="domain" description="Integrase zinc-binding" evidence="2">
    <location>
        <begin position="896"/>
        <end position="949"/>
    </location>
</feature>
<dbReference type="InterPro" id="IPR036397">
    <property type="entry name" value="RNaseH_sf"/>
</dbReference>
<dbReference type="Gene3D" id="3.10.10.10">
    <property type="entry name" value="HIV Type 1 Reverse Transcriptase, subunit A, domain 1"/>
    <property type="match status" value="1"/>
</dbReference>
<dbReference type="InterPro" id="IPR008042">
    <property type="entry name" value="Retrotrans_Pao"/>
</dbReference>
<evidence type="ECO:0000313" key="5">
    <source>
        <dbReference type="Proteomes" id="UP000424527"/>
    </source>
</evidence>
<feature type="compositionally biased region" description="Polar residues" evidence="1">
    <location>
        <begin position="12"/>
        <end position="21"/>
    </location>
</feature>
<accession>A0A6G0HQK1</accession>
<dbReference type="PANTHER" id="PTHR47331">
    <property type="entry name" value="PHD-TYPE DOMAIN-CONTAINING PROTEIN"/>
    <property type="match status" value="1"/>
</dbReference>
<sequence length="1222" mass="138479">MSVSSQRRRRSGATSPLSQGPATDPYVVDEEWEQMLKGTQDDRYHPPAKHQIRPPGLLQVGRGSLPPQSFTPSVSGLPRPTILFCPSSSKLPQGRSVWSENPPRPAYNLYDPLYGHADRADDSYSLYHPQYADLSSTQEHTYRGPKPSIPPLMSPDPREFSRMKIALENILPSDATERFKFQILTDHLRCEEASLVADSYSNSRQPYTDTMTALTKMYGQPHKLAVQRITELMDGPDVHSGDVKAFRLFALRVRSLVGMLEQLGSRGRMELHCGSHVSRLLSKLPHDLTASFKRFIHPMRVVIPTLTDLAEWLEYELEVQEDSGKGASYRREEPSTRKKENRRDSRPASKPTTILLGTDKPLLRFLWRDLRPENPPSVYEWQVLPFGTTCSPCCATFALQKHVQDHSQPGEDVQVIIEKSFYVDNCLHSLTSREAARVLVDKLRHLLAEGGFELRQWASNDPTIIAHLPSEVRSDTCELWLSYGRPDVQEPALGLHWHCQSDTLSYKHRMVDCSVATMRNIYKVLASQYDPLGYIIPYTTRAKVLVQRLWAKKRDWDDPQLPDDLLHSWRSWEAELEHLPKVTLPRCYSSENMDHPSSARDIHVFSDASEQAYGAVAYLRTETPQGKVEVSFLAARSRVAPKKQQSIPRLELCAALTGAQLSKVITTELTLPIRSLTLWSDSSTVLTWLSSDSCRYKVFVGTRVAEIQELTGPATWQYVPSGDNPADDITRGLTLMDLADGGRWTHGPTFLRQQPEDWPEPSCSPPDEPESEMRQTAMAVLLTTTVPDPQQHQTLSDYLEATAHQLHGAADLSTPVTADDYAAAELEALKQAQRDSFPEESSLLAASKPVAKSSRLMSLAPELDEATGLIRVGGRLRRCSDLTADMIHPIVLDPQHPLTRLIIQDYDVKLHHPGPERVFAEIRRRYWILRGREAVRRHQRKCTECRKWRGRPDPPRMADLPPARQRTFEPAFYSTGVDCFGPYVIKIGRRTEKRHQFQGGERELWQAFESLQPELQAQLANQQIRFVFNPPGSPHFGGCWEREIRSLKAALQVTIGAQTVTEEVLRTVLTEIEGILNSKPLGYVSSDIADPDPITPNCLLMGRRDASLPQVVYDGPEILGRRRWRHSQILADQFWKHFLTHYLPGLQARQKWRTEAVDLQVGDVVMIVDNQLPRALWPVGKVTQVFPGADNRVRSAEVLVKDRTYTRPVARLIRLPALPEEE</sequence>
<feature type="domain" description="DUF5641" evidence="3">
    <location>
        <begin position="1122"/>
        <end position="1215"/>
    </location>
</feature>
<dbReference type="InterPro" id="IPR043502">
    <property type="entry name" value="DNA/RNA_pol_sf"/>
</dbReference>
<dbReference type="Pfam" id="PF05380">
    <property type="entry name" value="Peptidase_A17"/>
    <property type="match status" value="1"/>
</dbReference>
<evidence type="ECO:0000259" key="3">
    <source>
        <dbReference type="Pfam" id="PF18701"/>
    </source>
</evidence>
<dbReference type="GO" id="GO:0003676">
    <property type="term" value="F:nucleic acid binding"/>
    <property type="evidence" value="ECO:0007669"/>
    <property type="project" value="InterPro"/>
</dbReference>
<dbReference type="PANTHER" id="PTHR47331:SF5">
    <property type="entry name" value="RIBONUCLEASE H"/>
    <property type="match status" value="1"/>
</dbReference>
<dbReference type="Proteomes" id="UP000424527">
    <property type="component" value="Unassembled WGS sequence"/>
</dbReference>
<dbReference type="Pfam" id="PF03564">
    <property type="entry name" value="DUF1759"/>
    <property type="match status" value="1"/>
</dbReference>
<reference evidence="4 5" key="1">
    <citation type="submission" date="2019-07" db="EMBL/GenBank/DDBJ databases">
        <title>Chromosome genome assembly for large yellow croaker.</title>
        <authorList>
            <person name="Xiao S."/>
        </authorList>
    </citation>
    <scope>NUCLEOTIDE SEQUENCE [LARGE SCALE GENOMIC DNA]</scope>
    <source>
        <strain evidence="4">JMULYC20181020</strain>
        <tissue evidence="4">Muscle</tissue>
    </source>
</reference>
<dbReference type="InterPro" id="IPR041588">
    <property type="entry name" value="Integrase_H2C2"/>
</dbReference>
<evidence type="ECO:0008006" key="6">
    <source>
        <dbReference type="Google" id="ProtNLM"/>
    </source>
</evidence>
<feature type="compositionally biased region" description="Basic and acidic residues" evidence="1">
    <location>
        <begin position="329"/>
        <end position="347"/>
    </location>
</feature>
<feature type="region of interest" description="Disordered" evidence="1">
    <location>
        <begin position="324"/>
        <end position="354"/>
    </location>
</feature>
<name>A0A6G0HQK1_LARCR</name>
<dbReference type="EMBL" id="REGW02000020">
    <property type="protein sequence ID" value="KAE8281246.1"/>
    <property type="molecule type" value="Genomic_DNA"/>
</dbReference>
<dbReference type="InterPro" id="IPR043128">
    <property type="entry name" value="Rev_trsase/Diguanyl_cyclase"/>
</dbReference>
<dbReference type="SUPFAM" id="SSF56672">
    <property type="entry name" value="DNA/RNA polymerases"/>
    <property type="match status" value="1"/>
</dbReference>
<feature type="region of interest" description="Disordered" evidence="1">
    <location>
        <begin position="136"/>
        <end position="155"/>
    </location>
</feature>